<dbReference type="AlphaFoldDB" id="D5P7G3"/>
<evidence type="ECO:0000256" key="6">
    <source>
        <dbReference type="ARBA" id="ARBA00023033"/>
    </source>
</evidence>
<protein>
    <submittedName>
        <fullName evidence="8">Unspecific monooxygenase</fullName>
    </submittedName>
</protein>
<comment type="similarity">
    <text evidence="1 7">Belongs to the cytochrome P450 family.</text>
</comment>
<evidence type="ECO:0000256" key="7">
    <source>
        <dbReference type="RuleBase" id="RU000461"/>
    </source>
</evidence>
<dbReference type="EMBL" id="ADNV01000199">
    <property type="protein sequence ID" value="EFG77978.1"/>
    <property type="molecule type" value="Genomic_DNA"/>
</dbReference>
<evidence type="ECO:0000313" key="9">
    <source>
        <dbReference type="Proteomes" id="UP000003653"/>
    </source>
</evidence>
<dbReference type="SUPFAM" id="SSF48264">
    <property type="entry name" value="Cytochrome P450"/>
    <property type="match status" value="1"/>
</dbReference>
<dbReference type="InterPro" id="IPR001128">
    <property type="entry name" value="Cyt_P450"/>
</dbReference>
<dbReference type="PRINTS" id="PR00359">
    <property type="entry name" value="BP450"/>
</dbReference>
<proteinExistence type="inferred from homology"/>
<dbReference type="PROSITE" id="PS00086">
    <property type="entry name" value="CYTOCHROME_P450"/>
    <property type="match status" value="1"/>
</dbReference>
<sequence length="440" mass="49800">MQIAERPARWRTDQMTTRPDVTDDAIVDFDHHSDAFNLNENAINAELRQKCPVAWNENYGGFWFLSSYDAVSRTARDGDTFAHKYEPHAPDGVDYQGEMGVPRPEGQPALGIGEVDGPYHQALRHALAPFFSPGAVQKLKPFMEQKAHEFLDHKIEDGRMDLVLDYASPVPAILTMKLMGLPLDNWHLYANLFHSVMAVPQDSPEYLDAIAKVPKMMEEVLEYAAGRRAKPTDDLTSFLLQFEFDGHRLTDEQLLNILWNLIGGGVDTTTSQTALTLHHLGTHPNLRQQLIDHPELYRTATDEFLRYFSVNQTLSRTVTHDVDLDGQLLRKNDRVVISWLSANHDEKEFPQPDQIILDRAPNRHVAFGLGPHRCIGSHLARLMAEVMVRAVLDRIPDYQVDVENVQQYLGNPSMTGLGTLPVTFTPGTKRDQMPVTTHNR</sequence>
<dbReference type="InterPro" id="IPR017972">
    <property type="entry name" value="Cyt_P450_CS"/>
</dbReference>
<keyword evidence="9" id="KW-1185">Reference proteome</keyword>
<evidence type="ECO:0000256" key="1">
    <source>
        <dbReference type="ARBA" id="ARBA00010617"/>
    </source>
</evidence>
<name>D5P7G3_9MYCO</name>
<accession>D5P7G3</accession>
<organism evidence="8 9">
    <name type="scientific">Mycobacterium parascrofulaceum ATCC BAA-614</name>
    <dbReference type="NCBI Taxonomy" id="525368"/>
    <lineage>
        <taxon>Bacteria</taxon>
        <taxon>Bacillati</taxon>
        <taxon>Actinomycetota</taxon>
        <taxon>Actinomycetes</taxon>
        <taxon>Mycobacteriales</taxon>
        <taxon>Mycobacteriaceae</taxon>
        <taxon>Mycobacterium</taxon>
        <taxon>Mycobacterium simiae complex</taxon>
    </lineage>
</organism>
<evidence type="ECO:0000256" key="4">
    <source>
        <dbReference type="ARBA" id="ARBA00023002"/>
    </source>
</evidence>
<dbReference type="InterPro" id="IPR036396">
    <property type="entry name" value="Cyt_P450_sf"/>
</dbReference>
<dbReference type="Proteomes" id="UP000003653">
    <property type="component" value="Unassembled WGS sequence"/>
</dbReference>
<evidence type="ECO:0000256" key="3">
    <source>
        <dbReference type="ARBA" id="ARBA00022723"/>
    </source>
</evidence>
<dbReference type="Pfam" id="PF00067">
    <property type="entry name" value="p450"/>
    <property type="match status" value="1"/>
</dbReference>
<evidence type="ECO:0000256" key="5">
    <source>
        <dbReference type="ARBA" id="ARBA00023004"/>
    </source>
</evidence>
<keyword evidence="6 7" id="KW-0503">Monooxygenase</keyword>
<dbReference type="GO" id="GO:0005506">
    <property type="term" value="F:iron ion binding"/>
    <property type="evidence" value="ECO:0007669"/>
    <property type="project" value="InterPro"/>
</dbReference>
<comment type="caution">
    <text evidence="8">The sequence shown here is derived from an EMBL/GenBank/DDBJ whole genome shotgun (WGS) entry which is preliminary data.</text>
</comment>
<dbReference type="InterPro" id="IPR002397">
    <property type="entry name" value="Cyt_P450_B"/>
</dbReference>
<keyword evidence="5 7" id="KW-0408">Iron</keyword>
<keyword evidence="3 7" id="KW-0479">Metal-binding</keyword>
<dbReference type="PANTHER" id="PTHR46696">
    <property type="entry name" value="P450, PUTATIVE (EUROFUNG)-RELATED"/>
    <property type="match status" value="1"/>
</dbReference>
<evidence type="ECO:0000256" key="2">
    <source>
        <dbReference type="ARBA" id="ARBA00022617"/>
    </source>
</evidence>
<evidence type="ECO:0000313" key="8">
    <source>
        <dbReference type="EMBL" id="EFG77978.1"/>
    </source>
</evidence>
<dbReference type="GO" id="GO:0016705">
    <property type="term" value="F:oxidoreductase activity, acting on paired donors, with incorporation or reduction of molecular oxygen"/>
    <property type="evidence" value="ECO:0007669"/>
    <property type="project" value="InterPro"/>
</dbReference>
<dbReference type="PANTHER" id="PTHR46696:SF6">
    <property type="entry name" value="P450, PUTATIVE (EUROFUNG)-RELATED"/>
    <property type="match status" value="1"/>
</dbReference>
<dbReference type="HOGENOM" id="CLU_033716_0_1_11"/>
<keyword evidence="4 7" id="KW-0560">Oxidoreductase</keyword>
<dbReference type="GO" id="GO:0020037">
    <property type="term" value="F:heme binding"/>
    <property type="evidence" value="ECO:0007669"/>
    <property type="project" value="InterPro"/>
</dbReference>
<gene>
    <name evidence="8" type="ORF">HMPREF0591_2107</name>
</gene>
<keyword evidence="2 7" id="KW-0349">Heme</keyword>
<dbReference type="eggNOG" id="COG2124">
    <property type="taxonomic scope" value="Bacteria"/>
</dbReference>
<dbReference type="GO" id="GO:0004497">
    <property type="term" value="F:monooxygenase activity"/>
    <property type="evidence" value="ECO:0007669"/>
    <property type="project" value="UniProtKB-KW"/>
</dbReference>
<dbReference type="Gene3D" id="1.10.630.10">
    <property type="entry name" value="Cytochrome P450"/>
    <property type="match status" value="1"/>
</dbReference>
<reference evidence="8 9" key="1">
    <citation type="submission" date="2010-04" db="EMBL/GenBank/DDBJ databases">
        <authorList>
            <person name="Muzny D."/>
            <person name="Qin X."/>
            <person name="Deng J."/>
            <person name="Jiang H."/>
            <person name="Liu Y."/>
            <person name="Qu J."/>
            <person name="Song X.-Z."/>
            <person name="Zhang L."/>
            <person name="Thornton R."/>
            <person name="Coyle M."/>
            <person name="Francisco L."/>
            <person name="Jackson L."/>
            <person name="Javaid M."/>
            <person name="Korchina V."/>
            <person name="Kovar C."/>
            <person name="Mata R."/>
            <person name="Mathew T."/>
            <person name="Ngo R."/>
            <person name="Nguyen L."/>
            <person name="Nguyen N."/>
            <person name="Okwuonu G."/>
            <person name="Ongeri F."/>
            <person name="Pham C."/>
            <person name="Simmons D."/>
            <person name="Wilczek-Boney K."/>
            <person name="Hale W."/>
            <person name="Jakkamsetti A."/>
            <person name="Pham P."/>
            <person name="Ruth R."/>
            <person name="San Lucas F."/>
            <person name="Warren J."/>
            <person name="Zhang J."/>
            <person name="Zhao Z."/>
            <person name="Zhou C."/>
            <person name="Zhu D."/>
            <person name="Lee S."/>
            <person name="Bess C."/>
            <person name="Blankenburg K."/>
            <person name="Forbes L."/>
            <person name="Fu Q."/>
            <person name="Gubbala S."/>
            <person name="Hirani K."/>
            <person name="Jayaseelan J.C."/>
            <person name="Lara F."/>
            <person name="Munidasa M."/>
            <person name="Palculict T."/>
            <person name="Patil S."/>
            <person name="Pu L.-L."/>
            <person name="Saada N."/>
            <person name="Tang L."/>
            <person name="Weissenberger G."/>
            <person name="Zhu Y."/>
            <person name="Hemphill L."/>
            <person name="Shang Y."/>
            <person name="Youmans B."/>
            <person name="Ayvaz T."/>
            <person name="Ross M."/>
            <person name="Santibanez J."/>
            <person name="Aqrawi P."/>
            <person name="Gross S."/>
            <person name="Joshi V."/>
            <person name="Fowler G."/>
            <person name="Nazareth L."/>
            <person name="Reid J."/>
            <person name="Worley K."/>
            <person name="Petrosino J."/>
            <person name="Highlander S."/>
            <person name="Gibbs R."/>
        </authorList>
    </citation>
    <scope>NUCLEOTIDE SEQUENCE [LARGE SCALE GENOMIC DNA]</scope>
    <source>
        <strain evidence="8 9">ATCC BAA-614</strain>
    </source>
</reference>